<sequence>MDDATRSSKRGMVIRFWHGASVTPSSHGRSPPPYRHPIVYAFCTRGSLGRHKEHPAQQNQAMTSQYGSTVVLFEPLFIWLATGVQNVMTVSGIAKGNVTLKLSVSPAVHLFQCQIRDKLIVVNGLDFCGPRRIDSTLASYHYQFFSPDLVRGDTEDLFAAMDGIAESSVVRREQEMALAFLPYECNLQPAAIRFQASLEETKRRKGTTAETHELGNIQSLAVRIETQNEGTRKRKIAVAATGQPLDMRFDPPAEGKKKSKPATAESGQRKSRWTAHNKATCMCGVCKQTRGELRGTWFNHDKLNCKCSVCKQARGERGQKKASVKAVPAKQKVKPPSVSKGRGRPAGKLSAQGSSVLAAPAPVLSSGVLTSSDWINRPSDEARMRTLNGILASPVNWTYRDGAGINLMSAAMSFGRESGPPYQKMTTNLDTSIEEEPSSLGVSPQAEVRGVNISPNWTSSAKSIQLPSDEIMLSWKHKFSRAISTPERLSQPLWHPFASQVQFCPADFTAQPNSSFNASLRVDRCESLTQPPSHILHSQSLCSPADVTTHSYTSHFSQPPLPAVDSQSLCRSADITAQSNAAESDCLAENRCESLAQPPSHALASPELWSWANLRALSKTGHSTYKDSEINSSSSSHSLVQASVVPSCPSEFSGTTLSSIVSKSKITGDLTQDIRNMERIRNSAVLTVVPGGAHIASEEAVKGASSQNAGVWGSQVDSEGTTSGGNCDLSVAGEKEALPCVADMHLLESTSTDKAVDLALPLVSTILPIASQETSSPNSKKRNRTCSCNSYTCECDGCVDGGLSGPSRITFREYTTSALKRRRIFSHSMDIKRPLRGTLHSIDDTVSSESLRSFKIKKLTAKVVTRPLRLEDGAYGSCSAATIRDLACYCSGSCLRLGAWNQNQNSSQLQIRTSSRWGQKSLFSTQTSSISAASRLMFFLTKGRRQSRGTMELLMTNSYRILLRSMEQEVSVSPADLRVESIGPSTGRSPFDSGGHRRYPLQSELNPIEISSQKAADIRIHRSQSALLLGQQPCSLLIVAHLQPALECTPYRVPRGSGFAVNRRCQNVRLFTCPRDFGSLGSLCYNLEGWMISLQIYFHKSGNTRPVFDLKRLVTLLQRSEGVEQILQKQLLRPICAVGFGAACSSPDASRRGRVGSSWPGAPSVNSALSIFDVNLLVTLLQRYEGVEETFQGQLHSPVCTVGSGGSCSSLLARIRKIVSSSWPVTADINSGFSVSGVNTLVKLLQKSQGVGQIFQRQWLSPTYAVGSGASCSSPPARRKESVTLSWLGAEVNSDLPVFDVNTLATLLQRNQGVEETFQRQLFSPVWAVGWHYFFSSSWPGVAVFDVKGLMTLLQRNQGDNQVFQKQFLSPTCTIDSGAECSFPVARRRMRVSMSWLSSAEVDSDYSVFDVKGLVTMLQRKQGVEQIFQRQMLSPVCAIGSGAECSSLVARRRERFSSSWLGAAEVTLDISAAIKVMPTEVPKLHRLLERFTPWVQSVFVLEQRSRDKRKYGNLGFVEPLVKQRRLSCSRSDFSAAAAAVCRWTHGMSDPGSAPAIGGPSGYVGLLRSVSRTASLLPSNGGVDTPGDNEETWFTGAPRSDDNFSGHLEDADTEKIYLQTSTHEYPALTQKSGLLRQIKAEVQTSDGVRTKAEIHESRTEGTSLPSLCFQELLCYASKVFTVKSVMTLSRVEFAVAQTSKTKGRSGELSTPEDLVTVALLHKQAVPRMLIDPLRPVTSDRLCSFEPADGIMECVSYSCQRAIEENPEFLGDRRILSTGAGLPCKVESSNAVVAMQRDRKIQEHRKLARLKFYEAGELFPSFLRSPICPLSFGASVRLLSAQRESVTASGGPSAAVERALVIFGGTRIMYSKRPQLPREEKCTALRQHLISMQHEFKLKKKYGDVDGQPAVSMQQGLQNKKRGAEVVAQPPKKQKFTALLQQPTSMQERSGNKEKEEGVEAQPLHQQDEDVEAHLPRVQKFNVLQQQQFISMQRRSGKRKDEDEEAHPLREQKFNVLQQQQLISMQDRSRNKKNDEDIEVHPRREEKFTSLLQHFIHMQQELGNKKIGADLDFDGAAESFSEQRGLSKSGTALSAIFSTAHQWTPETHGVGSSPIQGVVGSSEPGELQLSVSNSREKLLTCDRSTPSKHSGRDDARFLLIGSQSLEDSMCREREDVNRENKHPWSNTSEYSTVSESSDPGCDLRGKRLVWDGVRRTVGIQQTQTDVAEETARGDQRSALSPGLSFKDLLSSVSLSFAEPSGGSISVELSSAQGSSHVNRKCGGCIQSELQELQTVTTKINIVCFPTNDLQISDPSCEQLKNISLNRGTSSDKDKDENKNEGSCMAGETSCSGDDTPYSCRSKGMENTRSRFSDAYSSTGKRYATRLAWELEERVLSEVVNLLPEIPGPSAREILSDESSVLGPNASSFPLELSSEHDILTTLDEERDCDEVEVLQTSLNFMHEKTEFEQKLKAAVEKPFSMQQLKELQRCVSERKPQMRLRESRHETRHVPLEKDGLSYLEHYPDFRRKLESADRPREKLKLLRGFFFWIQHTCMSGAFMPWEEEEEEDDDCIQIVEEKCTPSRRASSDKSKQIKAVSGGSCRGDAVTKGSTHQSSLHMSLRARKKVVYMSESRVMKKTAGHVGTTKVKTEHKTRKLLIPWEEEEEADCTHIAKEKCTTPRRGASNKPNHIKAGMLGDAVTKESTHESSLRLSLRARKEVLHTSNIRKGERAKEHRGTTKVNTGDKTLEPDTPREEEEDEDSAHIEKEKCTTRRRTTADKPNQIKAVKGGSWLGNAVTKESTHEPGLNMSLRARKDVVYMSKTRRGERVEEDRGTTKMKTDGKTLKLDIPWEEEEDEGSAQNAKKMCIRLRSATDGEDRRFTEEKSAESTATEKRRTGSSSEKK</sequence>
<feature type="region of interest" description="Disordered" evidence="1">
    <location>
        <begin position="2720"/>
        <end position="2778"/>
    </location>
</feature>
<feature type="compositionally biased region" description="Polar residues" evidence="1">
    <location>
        <begin position="1938"/>
        <end position="1947"/>
    </location>
</feature>
<feature type="region of interest" description="Disordered" evidence="1">
    <location>
        <begin position="2167"/>
        <end position="2196"/>
    </location>
</feature>
<organism evidence="2 3">
    <name type="scientific">Riccia fluitans</name>
    <dbReference type="NCBI Taxonomy" id="41844"/>
    <lineage>
        <taxon>Eukaryota</taxon>
        <taxon>Viridiplantae</taxon>
        <taxon>Streptophyta</taxon>
        <taxon>Embryophyta</taxon>
        <taxon>Marchantiophyta</taxon>
        <taxon>Marchantiopsida</taxon>
        <taxon>Marchantiidae</taxon>
        <taxon>Marchantiales</taxon>
        <taxon>Ricciaceae</taxon>
        <taxon>Riccia</taxon>
    </lineage>
</organism>
<feature type="region of interest" description="Disordered" evidence="1">
    <location>
        <begin position="231"/>
        <end position="273"/>
    </location>
</feature>
<feature type="compositionally biased region" description="Basic and acidic residues" evidence="1">
    <location>
        <begin position="247"/>
        <end position="256"/>
    </location>
</feature>
<evidence type="ECO:0000256" key="1">
    <source>
        <dbReference type="SAM" id="MobiDB-lite"/>
    </source>
</evidence>
<feature type="region of interest" description="Disordered" evidence="1">
    <location>
        <begin position="2821"/>
        <end position="2902"/>
    </location>
</feature>
<feature type="compositionally biased region" description="Basic and acidic residues" evidence="1">
    <location>
        <begin position="2581"/>
        <end position="2590"/>
    </location>
</feature>
<feature type="compositionally biased region" description="Basic and acidic residues" evidence="1">
    <location>
        <begin position="2167"/>
        <end position="2180"/>
    </location>
</feature>
<feature type="compositionally biased region" description="Basic and acidic residues" evidence="1">
    <location>
        <begin position="2760"/>
        <end position="2769"/>
    </location>
</feature>
<feature type="compositionally biased region" description="Polar residues" evidence="1">
    <location>
        <begin position="2181"/>
        <end position="2195"/>
    </location>
</feature>
<keyword evidence="3" id="KW-1185">Reference proteome</keyword>
<feature type="region of interest" description="Disordered" evidence="1">
    <location>
        <begin position="2320"/>
        <end position="2353"/>
    </location>
</feature>
<reference evidence="2 3" key="1">
    <citation type="submission" date="2024-09" db="EMBL/GenBank/DDBJ databases">
        <title>Chromosome-scale assembly of Riccia fluitans.</title>
        <authorList>
            <person name="Paukszto L."/>
            <person name="Sawicki J."/>
            <person name="Karawczyk K."/>
            <person name="Piernik-Szablinska J."/>
            <person name="Szczecinska M."/>
            <person name="Mazdziarz M."/>
        </authorList>
    </citation>
    <scope>NUCLEOTIDE SEQUENCE [LARGE SCALE GENOMIC DNA]</scope>
    <source>
        <strain evidence="2">Rf_01</strain>
        <tissue evidence="2">Aerial parts of the thallus</tissue>
    </source>
</reference>
<evidence type="ECO:0000313" key="2">
    <source>
        <dbReference type="EMBL" id="KAL2642615.1"/>
    </source>
</evidence>
<dbReference type="Proteomes" id="UP001605036">
    <property type="component" value="Unassembled WGS sequence"/>
</dbReference>
<evidence type="ECO:0000313" key="3">
    <source>
        <dbReference type="Proteomes" id="UP001605036"/>
    </source>
</evidence>
<accession>A0ABD1Z4B5</accession>
<dbReference type="PANTHER" id="PTHR34194">
    <property type="entry name" value="F14J8.16 PROTEIN"/>
    <property type="match status" value="1"/>
</dbReference>
<feature type="compositionally biased region" description="Basic and acidic residues" evidence="1">
    <location>
        <begin position="2822"/>
        <end position="2844"/>
    </location>
</feature>
<gene>
    <name evidence="2" type="ORF">R1flu_010202</name>
</gene>
<proteinExistence type="predicted"/>
<dbReference type="EMBL" id="JBHFFA010000002">
    <property type="protein sequence ID" value="KAL2642615.1"/>
    <property type="molecule type" value="Genomic_DNA"/>
</dbReference>
<feature type="compositionally biased region" description="Basic and acidic residues" evidence="1">
    <location>
        <begin position="2327"/>
        <end position="2337"/>
    </location>
</feature>
<dbReference type="PANTHER" id="PTHR34194:SF2">
    <property type="entry name" value="F14J8.16 PROTEIN"/>
    <property type="match status" value="1"/>
</dbReference>
<feature type="region of interest" description="Disordered" evidence="1">
    <location>
        <begin position="2581"/>
        <end position="2615"/>
    </location>
</feature>
<feature type="compositionally biased region" description="Low complexity" evidence="1">
    <location>
        <begin position="324"/>
        <end position="340"/>
    </location>
</feature>
<comment type="caution">
    <text evidence="2">The sequence shown here is derived from an EMBL/GenBank/DDBJ whole genome shotgun (WGS) entry which is preliminary data.</text>
</comment>
<name>A0ABD1Z4B5_9MARC</name>
<feature type="compositionally biased region" description="Basic and acidic residues" evidence="1">
    <location>
        <begin position="2870"/>
        <end position="2902"/>
    </location>
</feature>
<feature type="region of interest" description="Disordered" evidence="1">
    <location>
        <begin position="318"/>
        <end position="354"/>
    </location>
</feature>
<protein>
    <submittedName>
        <fullName evidence="2">Uncharacterized protein</fullName>
    </submittedName>
</protein>
<feature type="region of interest" description="Disordered" evidence="1">
    <location>
        <begin position="1989"/>
        <end position="2009"/>
    </location>
</feature>
<feature type="region of interest" description="Disordered" evidence="1">
    <location>
        <begin position="1938"/>
        <end position="1963"/>
    </location>
</feature>
<feature type="compositionally biased region" description="Basic and acidic residues" evidence="1">
    <location>
        <begin position="2720"/>
        <end position="2735"/>
    </location>
</feature>